<gene>
    <name evidence="1" type="ORF">DSO57_1014425</name>
</gene>
<evidence type="ECO:0000313" key="2">
    <source>
        <dbReference type="Proteomes" id="UP001165960"/>
    </source>
</evidence>
<keyword evidence="2" id="KW-1185">Reference proteome</keyword>
<protein>
    <submittedName>
        <fullName evidence="1">Uncharacterized protein</fullName>
    </submittedName>
</protein>
<sequence length="364" mass="40258">MEVLISKDKGTSLAAPIASLYLDLLEPSPVDCNIRGEDSAKDDDVVLHEVEIVGLHTFQKPPLFLPEPFPPEDPGTAKPFPIGSGDCFKDEKVSEDAEASQEEKVVELLISQVEYRSLTKNVTVPLLSLPKFLRLEEPSFILLPHNKSCSRKGIEDKCLSKEYHLESFGSLALTEVNPGQFSSPSITDEYIQPGHFPSEDHQSCAKVDLTRAKVCSNDMGDFKDDEVPSLTEPEEIKCSQDKDQSLISLSSECCSKNEETEKDLQEAESVVFPISQDKKESLVEKIVVPPFSPPEPLTPEDPGTNPHESSFIPLLALSHCKKDSKSELLHPDEMQEPQDLPLPTVAFVSSIADELYDKLLVDQS</sequence>
<evidence type="ECO:0000313" key="1">
    <source>
        <dbReference type="EMBL" id="KAJ9089290.1"/>
    </source>
</evidence>
<proteinExistence type="predicted"/>
<reference evidence="1" key="1">
    <citation type="submission" date="2022-04" db="EMBL/GenBank/DDBJ databases">
        <title>Genome of the entomopathogenic fungus Entomophthora muscae.</title>
        <authorList>
            <person name="Elya C."/>
            <person name="Lovett B.R."/>
            <person name="Lee E."/>
            <person name="Macias A.M."/>
            <person name="Hajek A.E."/>
            <person name="De Bivort B.L."/>
            <person name="Kasson M.T."/>
            <person name="De Fine Licht H.H."/>
            <person name="Stajich J.E."/>
        </authorList>
    </citation>
    <scope>NUCLEOTIDE SEQUENCE</scope>
    <source>
        <strain evidence="1">Berkeley</strain>
    </source>
</reference>
<dbReference type="EMBL" id="QTSX02000055">
    <property type="protein sequence ID" value="KAJ9089290.1"/>
    <property type="molecule type" value="Genomic_DNA"/>
</dbReference>
<dbReference type="Proteomes" id="UP001165960">
    <property type="component" value="Unassembled WGS sequence"/>
</dbReference>
<organism evidence="1 2">
    <name type="scientific">Entomophthora muscae</name>
    <dbReference type="NCBI Taxonomy" id="34485"/>
    <lineage>
        <taxon>Eukaryota</taxon>
        <taxon>Fungi</taxon>
        <taxon>Fungi incertae sedis</taxon>
        <taxon>Zoopagomycota</taxon>
        <taxon>Entomophthoromycotina</taxon>
        <taxon>Entomophthoromycetes</taxon>
        <taxon>Entomophthorales</taxon>
        <taxon>Entomophthoraceae</taxon>
        <taxon>Entomophthora</taxon>
    </lineage>
</organism>
<comment type="caution">
    <text evidence="1">The sequence shown here is derived from an EMBL/GenBank/DDBJ whole genome shotgun (WGS) entry which is preliminary data.</text>
</comment>
<accession>A0ACC2UQ86</accession>
<name>A0ACC2UQ86_9FUNG</name>